<organism evidence="10 11">
    <name type="scientific">Paramicrosporidium saccamoebae</name>
    <dbReference type="NCBI Taxonomy" id="1246581"/>
    <lineage>
        <taxon>Eukaryota</taxon>
        <taxon>Fungi</taxon>
        <taxon>Fungi incertae sedis</taxon>
        <taxon>Cryptomycota</taxon>
        <taxon>Cryptomycota incertae sedis</taxon>
        <taxon>Paramicrosporidium</taxon>
    </lineage>
</organism>
<comment type="similarity">
    <text evidence="2">Belongs to the protein kinase superfamily. CMGC Ser/Thr protein kinase family. CDC2/CDKX subfamily.</text>
</comment>
<dbReference type="GO" id="GO:0005634">
    <property type="term" value="C:nucleus"/>
    <property type="evidence" value="ECO:0007669"/>
    <property type="project" value="UniProtKB-SubCell"/>
</dbReference>
<dbReference type="OrthoDB" id="204883at2759"/>
<dbReference type="InterPro" id="IPR011009">
    <property type="entry name" value="Kinase-like_dom_sf"/>
</dbReference>
<keyword evidence="3" id="KW-0723">Serine/threonine-protein kinase</keyword>
<protein>
    <recommendedName>
        <fullName evidence="9">Protein kinase domain-containing protein</fullName>
    </recommendedName>
</protein>
<dbReference type="FunFam" id="1.10.510.10:FF:000624">
    <property type="entry name" value="Mitogen-activated protein kinase"/>
    <property type="match status" value="1"/>
</dbReference>
<name>A0A2H9TI46_9FUNG</name>
<dbReference type="InterPro" id="IPR000719">
    <property type="entry name" value="Prot_kinase_dom"/>
</dbReference>
<comment type="caution">
    <text evidence="10">The sequence shown here is derived from an EMBL/GenBank/DDBJ whole genome shotgun (WGS) entry which is preliminary data.</text>
</comment>
<keyword evidence="7" id="KW-0067">ATP-binding</keyword>
<dbReference type="Proteomes" id="UP000240830">
    <property type="component" value="Unassembled WGS sequence"/>
</dbReference>
<dbReference type="PROSITE" id="PS50011">
    <property type="entry name" value="PROTEIN_KINASE_DOM"/>
    <property type="match status" value="1"/>
</dbReference>
<dbReference type="EMBL" id="MTSL01000174">
    <property type="protein sequence ID" value="PJF17432.1"/>
    <property type="molecule type" value="Genomic_DNA"/>
</dbReference>
<dbReference type="Gene3D" id="1.10.510.10">
    <property type="entry name" value="Transferase(Phosphotransferase) domain 1"/>
    <property type="match status" value="1"/>
</dbReference>
<sequence>MESEKEGFPVTAAREIKLLKSMAHPNIVKLKSICASSSEAVFLVFEYLEFDLAGLLPAGLTMAQVKYILRGILQALHYLHSHGVLHRDLKGSNVLVGRDGAIKLADFGLAKCMRHPDLRTTRMLTNRVVTLWYRPPEVLLGATSYGPSVDMWGVGCILLELISGRAVFTGQDELTQLRAICERCGPMVGGWPWLRLMGEMPSPGISLEAEFGPRLGELGMNLVRGLLAMDPEQRIDTETALKHPWFQEEPLACLSTELINPTIEGDCHEFEFKQRKRNVKQRVSS</sequence>
<dbReference type="InterPro" id="IPR008271">
    <property type="entry name" value="Ser/Thr_kinase_AS"/>
</dbReference>
<keyword evidence="11" id="KW-1185">Reference proteome</keyword>
<dbReference type="STRING" id="1246581.A0A2H9TI46"/>
<evidence type="ECO:0000256" key="5">
    <source>
        <dbReference type="ARBA" id="ARBA00022741"/>
    </source>
</evidence>
<evidence type="ECO:0000256" key="7">
    <source>
        <dbReference type="ARBA" id="ARBA00022840"/>
    </source>
</evidence>
<keyword evidence="6" id="KW-0418">Kinase</keyword>
<reference evidence="10 11" key="1">
    <citation type="submission" date="2016-10" db="EMBL/GenBank/DDBJ databases">
        <title>The genome of Paramicrosporidium saccamoebae is the missing link in understanding Cryptomycota and Microsporidia evolution.</title>
        <authorList>
            <person name="Quandt C.A."/>
            <person name="Beaudet D."/>
            <person name="Corsaro D."/>
            <person name="Michel R."/>
            <person name="Corradi N."/>
            <person name="James T."/>
        </authorList>
    </citation>
    <scope>NUCLEOTIDE SEQUENCE [LARGE SCALE GENOMIC DNA]</scope>
    <source>
        <strain evidence="10 11">KSL3</strain>
    </source>
</reference>
<gene>
    <name evidence="10" type="ORF">PSACC_02744</name>
</gene>
<evidence type="ECO:0000256" key="6">
    <source>
        <dbReference type="ARBA" id="ARBA00022777"/>
    </source>
</evidence>
<evidence type="ECO:0000256" key="4">
    <source>
        <dbReference type="ARBA" id="ARBA00022679"/>
    </source>
</evidence>
<dbReference type="GO" id="GO:0005524">
    <property type="term" value="F:ATP binding"/>
    <property type="evidence" value="ECO:0007669"/>
    <property type="project" value="UniProtKB-KW"/>
</dbReference>
<dbReference type="PROSITE" id="PS00108">
    <property type="entry name" value="PROTEIN_KINASE_ST"/>
    <property type="match status" value="1"/>
</dbReference>
<keyword evidence="5" id="KW-0547">Nucleotide-binding</keyword>
<feature type="domain" description="Protein kinase" evidence="9">
    <location>
        <begin position="1"/>
        <end position="246"/>
    </location>
</feature>
<dbReference type="AlphaFoldDB" id="A0A2H9TI46"/>
<dbReference type="Gene3D" id="3.30.200.20">
    <property type="entry name" value="Phosphorylase Kinase, domain 1"/>
    <property type="match status" value="1"/>
</dbReference>
<evidence type="ECO:0000256" key="8">
    <source>
        <dbReference type="ARBA" id="ARBA00023242"/>
    </source>
</evidence>
<dbReference type="GO" id="GO:0000307">
    <property type="term" value="C:cyclin-dependent protein kinase holoenzyme complex"/>
    <property type="evidence" value="ECO:0007669"/>
    <property type="project" value="TreeGrafter"/>
</dbReference>
<evidence type="ECO:0000256" key="3">
    <source>
        <dbReference type="ARBA" id="ARBA00022527"/>
    </source>
</evidence>
<dbReference type="InterPro" id="IPR050108">
    <property type="entry name" value="CDK"/>
</dbReference>
<dbReference type="PANTHER" id="PTHR24056">
    <property type="entry name" value="CELL DIVISION PROTEIN KINASE"/>
    <property type="match status" value="1"/>
</dbReference>
<evidence type="ECO:0000256" key="1">
    <source>
        <dbReference type="ARBA" id="ARBA00004123"/>
    </source>
</evidence>
<comment type="subcellular location">
    <subcellularLocation>
        <location evidence="1">Nucleus</location>
    </subcellularLocation>
</comment>
<dbReference type="Pfam" id="PF00069">
    <property type="entry name" value="Pkinase"/>
    <property type="match status" value="1"/>
</dbReference>
<dbReference type="PANTHER" id="PTHR24056:SF546">
    <property type="entry name" value="CYCLIN-DEPENDENT KINASE 12"/>
    <property type="match status" value="1"/>
</dbReference>
<evidence type="ECO:0000313" key="10">
    <source>
        <dbReference type="EMBL" id="PJF17432.1"/>
    </source>
</evidence>
<keyword evidence="8" id="KW-0539">Nucleus</keyword>
<evidence type="ECO:0000313" key="11">
    <source>
        <dbReference type="Proteomes" id="UP000240830"/>
    </source>
</evidence>
<keyword evidence="4" id="KW-0808">Transferase</keyword>
<evidence type="ECO:0000259" key="9">
    <source>
        <dbReference type="PROSITE" id="PS50011"/>
    </source>
</evidence>
<dbReference type="GO" id="GO:0032968">
    <property type="term" value="P:positive regulation of transcription elongation by RNA polymerase II"/>
    <property type="evidence" value="ECO:0007669"/>
    <property type="project" value="TreeGrafter"/>
</dbReference>
<accession>A0A2H9TI46</accession>
<dbReference type="SUPFAM" id="SSF56112">
    <property type="entry name" value="Protein kinase-like (PK-like)"/>
    <property type="match status" value="1"/>
</dbReference>
<dbReference type="GO" id="GO:0008353">
    <property type="term" value="F:RNA polymerase II CTD heptapeptide repeat kinase activity"/>
    <property type="evidence" value="ECO:0007669"/>
    <property type="project" value="TreeGrafter"/>
</dbReference>
<proteinExistence type="inferred from homology"/>
<dbReference type="SMART" id="SM00220">
    <property type="entry name" value="S_TKc"/>
    <property type="match status" value="1"/>
</dbReference>
<evidence type="ECO:0000256" key="2">
    <source>
        <dbReference type="ARBA" id="ARBA00006485"/>
    </source>
</evidence>